<organism evidence="2 3">
    <name type="scientific">Pseudocercospora fijiensis (strain CIRAD86)</name>
    <name type="common">Black leaf streak disease fungus</name>
    <name type="synonym">Mycosphaerella fijiensis</name>
    <dbReference type="NCBI Taxonomy" id="383855"/>
    <lineage>
        <taxon>Eukaryota</taxon>
        <taxon>Fungi</taxon>
        <taxon>Dikarya</taxon>
        <taxon>Ascomycota</taxon>
        <taxon>Pezizomycotina</taxon>
        <taxon>Dothideomycetes</taxon>
        <taxon>Dothideomycetidae</taxon>
        <taxon>Mycosphaerellales</taxon>
        <taxon>Mycosphaerellaceae</taxon>
        <taxon>Pseudocercospora</taxon>
    </lineage>
</organism>
<keyword evidence="1" id="KW-1133">Transmembrane helix</keyword>
<evidence type="ECO:0000313" key="3">
    <source>
        <dbReference type="Proteomes" id="UP000016932"/>
    </source>
</evidence>
<proteinExistence type="predicted"/>
<name>M3AMM8_PSEFD</name>
<keyword evidence="1" id="KW-0812">Transmembrane</keyword>
<evidence type="ECO:0000256" key="1">
    <source>
        <dbReference type="SAM" id="Phobius"/>
    </source>
</evidence>
<feature type="transmembrane region" description="Helical" evidence="1">
    <location>
        <begin position="92"/>
        <end position="113"/>
    </location>
</feature>
<dbReference type="AlphaFoldDB" id="M3AMM8"/>
<accession>M3AMM8</accession>
<sequence>MGRSTRSNRRPLVCTCDRLSLYYRLTSSISASPCSQNVDMRPSQPFLLTPPPRLSQPLDANTPETSTQWPQSFTPTHRGIIDSSKRISSATITLLSISPFVILGVVSACWPHSISNVESLKAWYQTMNCFFLNFSPPSLAFA</sequence>
<evidence type="ECO:0000313" key="2">
    <source>
        <dbReference type="EMBL" id="EME78702.1"/>
    </source>
</evidence>
<dbReference type="KEGG" id="pfj:MYCFIDRAFT_178814"/>
<keyword evidence="1" id="KW-0472">Membrane</keyword>
<dbReference type="EMBL" id="KB446563">
    <property type="protein sequence ID" value="EME78702.1"/>
    <property type="molecule type" value="Genomic_DNA"/>
</dbReference>
<protein>
    <submittedName>
        <fullName evidence="2">Uncharacterized protein</fullName>
    </submittedName>
</protein>
<dbReference type="Proteomes" id="UP000016932">
    <property type="component" value="Unassembled WGS sequence"/>
</dbReference>
<gene>
    <name evidence="2" type="ORF">MYCFIDRAFT_178814</name>
</gene>
<reference evidence="2 3" key="1">
    <citation type="journal article" date="2012" name="PLoS Pathog.">
        <title>Diverse lifestyles and strategies of plant pathogenesis encoded in the genomes of eighteen Dothideomycetes fungi.</title>
        <authorList>
            <person name="Ohm R.A."/>
            <person name="Feau N."/>
            <person name="Henrissat B."/>
            <person name="Schoch C.L."/>
            <person name="Horwitz B.A."/>
            <person name="Barry K.W."/>
            <person name="Condon B.J."/>
            <person name="Copeland A.C."/>
            <person name="Dhillon B."/>
            <person name="Glaser F."/>
            <person name="Hesse C.N."/>
            <person name="Kosti I."/>
            <person name="LaButti K."/>
            <person name="Lindquist E.A."/>
            <person name="Lucas S."/>
            <person name="Salamov A.A."/>
            <person name="Bradshaw R.E."/>
            <person name="Ciuffetti L."/>
            <person name="Hamelin R.C."/>
            <person name="Kema G.H.J."/>
            <person name="Lawrence C."/>
            <person name="Scott J.A."/>
            <person name="Spatafora J.W."/>
            <person name="Turgeon B.G."/>
            <person name="de Wit P.J.G.M."/>
            <person name="Zhong S."/>
            <person name="Goodwin S.B."/>
            <person name="Grigoriev I.V."/>
        </authorList>
    </citation>
    <scope>NUCLEOTIDE SEQUENCE [LARGE SCALE GENOMIC DNA]</scope>
    <source>
        <strain evidence="2 3">CIRAD86</strain>
    </source>
</reference>
<dbReference type="VEuPathDB" id="FungiDB:MYCFIDRAFT_178814"/>
<dbReference type="GeneID" id="19333996"/>
<dbReference type="RefSeq" id="XP_007931008.1">
    <property type="nucleotide sequence ID" value="XM_007932817.1"/>
</dbReference>
<keyword evidence="3" id="KW-1185">Reference proteome</keyword>
<dbReference type="HOGENOM" id="CLU_1816630_0_0_1"/>